<feature type="transmembrane region" description="Helical" evidence="1">
    <location>
        <begin position="43"/>
        <end position="63"/>
    </location>
</feature>
<dbReference type="InterPro" id="IPR029787">
    <property type="entry name" value="Nucleotide_cyclase"/>
</dbReference>
<evidence type="ECO:0000259" key="2">
    <source>
        <dbReference type="PROSITE" id="PS50887"/>
    </source>
</evidence>
<proteinExistence type="predicted"/>
<dbReference type="PROSITE" id="PS50887">
    <property type="entry name" value="GGDEF"/>
    <property type="match status" value="1"/>
</dbReference>
<keyword evidence="1" id="KW-0812">Transmembrane</keyword>
<dbReference type="EMBL" id="BAAANY010000031">
    <property type="protein sequence ID" value="GAA1707122.1"/>
    <property type="molecule type" value="Genomic_DNA"/>
</dbReference>
<evidence type="ECO:0000313" key="4">
    <source>
        <dbReference type="Proteomes" id="UP001500618"/>
    </source>
</evidence>
<dbReference type="Proteomes" id="UP001500618">
    <property type="component" value="Unassembled WGS sequence"/>
</dbReference>
<dbReference type="Pfam" id="PF00990">
    <property type="entry name" value="GGDEF"/>
    <property type="match status" value="1"/>
</dbReference>
<evidence type="ECO:0000256" key="1">
    <source>
        <dbReference type="SAM" id="Phobius"/>
    </source>
</evidence>
<feature type="transmembrane region" description="Helical" evidence="1">
    <location>
        <begin position="231"/>
        <end position="255"/>
    </location>
</feature>
<accession>A0ABN2ILR5</accession>
<dbReference type="NCBIfam" id="TIGR00254">
    <property type="entry name" value="GGDEF"/>
    <property type="match status" value="1"/>
</dbReference>
<feature type="transmembrane region" description="Helical" evidence="1">
    <location>
        <begin position="110"/>
        <end position="132"/>
    </location>
</feature>
<dbReference type="InterPro" id="IPR000160">
    <property type="entry name" value="GGDEF_dom"/>
</dbReference>
<keyword evidence="4" id="KW-1185">Reference proteome</keyword>
<dbReference type="InterPro" id="IPR050469">
    <property type="entry name" value="Diguanylate_Cyclase"/>
</dbReference>
<dbReference type="InterPro" id="IPR043128">
    <property type="entry name" value="Rev_trsase/Diguanyl_cyclase"/>
</dbReference>
<evidence type="ECO:0000313" key="3">
    <source>
        <dbReference type="EMBL" id="GAA1707122.1"/>
    </source>
</evidence>
<feature type="transmembrane region" description="Helical" evidence="1">
    <location>
        <begin position="187"/>
        <end position="211"/>
    </location>
</feature>
<dbReference type="SUPFAM" id="SSF55073">
    <property type="entry name" value="Nucleotide cyclase"/>
    <property type="match status" value="1"/>
</dbReference>
<dbReference type="PANTHER" id="PTHR45138">
    <property type="entry name" value="REGULATORY COMPONENTS OF SENSORY TRANSDUCTION SYSTEM"/>
    <property type="match status" value="1"/>
</dbReference>
<sequence>MDDVTVGGGAVALPVDTAAVVRATTRAMISPHRWTLWTQRPRLIAYCLLVEVVAIAATVFLVGRTHLQLTDAVVLAGLAGMGIAQAELGRQVERLRRLVNATPHINMTSVWTFAAVLLLPPALVALLVAVLYTHLAVRSWYRLRRVPAFRTIFNASLVILTCYSAASVLAYAGVTGMHAALTAQWQGVAAIGGAAIVYFVVGALVALPGLTITQPSVKEFFGGWADNLLEIATLCLGMLTALALATLPALALIVVPPMLLLHRGVLAKQLEIAATTDDKTGLFNTTAWRHIATQELARAQRHAQASFGILMIDLDHFKQVNDTHGHLAGDQVLKGVATAISNAVRVYDSVGRFGGEEFVVLLPDIPETTVLAVAERVRESVADLAVTVLSDDDTAVINNLSVSIGVATYPHAGTGVDRLLQAADKAMYSAKTAGRNQVVSVTATA</sequence>
<protein>
    <submittedName>
        <fullName evidence="3">GGDEF domain-containing protein</fullName>
    </submittedName>
</protein>
<organism evidence="3 4">
    <name type="scientific">Fodinicola feengrottensis</name>
    <dbReference type="NCBI Taxonomy" id="435914"/>
    <lineage>
        <taxon>Bacteria</taxon>
        <taxon>Bacillati</taxon>
        <taxon>Actinomycetota</taxon>
        <taxon>Actinomycetes</taxon>
        <taxon>Mycobacteriales</taxon>
        <taxon>Fodinicola</taxon>
    </lineage>
</organism>
<feature type="transmembrane region" description="Helical" evidence="1">
    <location>
        <begin position="152"/>
        <end position="175"/>
    </location>
</feature>
<reference evidence="3 4" key="1">
    <citation type="journal article" date="2019" name="Int. J. Syst. Evol. Microbiol.">
        <title>The Global Catalogue of Microorganisms (GCM) 10K type strain sequencing project: providing services to taxonomists for standard genome sequencing and annotation.</title>
        <authorList>
            <consortium name="The Broad Institute Genomics Platform"/>
            <consortium name="The Broad Institute Genome Sequencing Center for Infectious Disease"/>
            <person name="Wu L."/>
            <person name="Ma J."/>
        </authorList>
    </citation>
    <scope>NUCLEOTIDE SEQUENCE [LARGE SCALE GENOMIC DNA]</scope>
    <source>
        <strain evidence="3 4">JCM 14718</strain>
    </source>
</reference>
<gene>
    <name evidence="3" type="ORF">GCM10009765_65770</name>
</gene>
<dbReference type="Gene3D" id="3.30.70.270">
    <property type="match status" value="1"/>
</dbReference>
<comment type="caution">
    <text evidence="3">The sequence shown here is derived from an EMBL/GenBank/DDBJ whole genome shotgun (WGS) entry which is preliminary data.</text>
</comment>
<dbReference type="CDD" id="cd01949">
    <property type="entry name" value="GGDEF"/>
    <property type="match status" value="1"/>
</dbReference>
<keyword evidence="1" id="KW-0472">Membrane</keyword>
<dbReference type="PANTHER" id="PTHR45138:SF9">
    <property type="entry name" value="DIGUANYLATE CYCLASE DGCM-RELATED"/>
    <property type="match status" value="1"/>
</dbReference>
<name>A0ABN2ILR5_9ACTN</name>
<feature type="domain" description="GGDEF" evidence="2">
    <location>
        <begin position="305"/>
        <end position="443"/>
    </location>
</feature>
<keyword evidence="1" id="KW-1133">Transmembrane helix</keyword>
<dbReference type="SMART" id="SM00267">
    <property type="entry name" value="GGDEF"/>
    <property type="match status" value="1"/>
</dbReference>